<gene>
    <name evidence="1" type="ORF">ONZ43_g6264</name>
</gene>
<reference evidence="1" key="1">
    <citation type="submission" date="2022-11" db="EMBL/GenBank/DDBJ databases">
        <title>Genome Sequence of Nemania bipapillata.</title>
        <authorList>
            <person name="Buettner E."/>
        </authorList>
    </citation>
    <scope>NUCLEOTIDE SEQUENCE</scope>
    <source>
        <strain evidence="1">CP14</strain>
    </source>
</reference>
<keyword evidence="2" id="KW-1185">Reference proteome</keyword>
<evidence type="ECO:0000313" key="2">
    <source>
        <dbReference type="Proteomes" id="UP001153334"/>
    </source>
</evidence>
<comment type="caution">
    <text evidence="1">The sequence shown here is derived from an EMBL/GenBank/DDBJ whole genome shotgun (WGS) entry which is preliminary data.</text>
</comment>
<protein>
    <submittedName>
        <fullName evidence="1">Uncharacterized protein</fullName>
    </submittedName>
</protein>
<accession>A0ACC2I1E8</accession>
<name>A0ACC2I1E8_9PEZI</name>
<proteinExistence type="predicted"/>
<sequence>MVDEDLVRKVRELGDIDLAALLCLISREHCIISTDAEYLDDLTAELQLVASHTFGLRSAVVDCTANTTLDDLIAAIQHPSSPPPTPHG</sequence>
<organism evidence="1 2">
    <name type="scientific">Nemania bipapillata</name>
    <dbReference type="NCBI Taxonomy" id="110536"/>
    <lineage>
        <taxon>Eukaryota</taxon>
        <taxon>Fungi</taxon>
        <taxon>Dikarya</taxon>
        <taxon>Ascomycota</taxon>
        <taxon>Pezizomycotina</taxon>
        <taxon>Sordariomycetes</taxon>
        <taxon>Xylariomycetidae</taxon>
        <taxon>Xylariales</taxon>
        <taxon>Xylariaceae</taxon>
        <taxon>Nemania</taxon>
    </lineage>
</organism>
<evidence type="ECO:0000313" key="1">
    <source>
        <dbReference type="EMBL" id="KAJ8108975.1"/>
    </source>
</evidence>
<dbReference type="Proteomes" id="UP001153334">
    <property type="component" value="Unassembled WGS sequence"/>
</dbReference>
<dbReference type="EMBL" id="JAPESX010002175">
    <property type="protein sequence ID" value="KAJ8108975.1"/>
    <property type="molecule type" value="Genomic_DNA"/>
</dbReference>